<dbReference type="PANTHER" id="PTHR43409:SF17">
    <property type="entry name" value="METHYLTHIOTRANSFERASE MJ0865-RELATED"/>
    <property type="match status" value="1"/>
</dbReference>
<dbReference type="EMBL" id="DQTV01000122">
    <property type="protein sequence ID" value="HIP57602.1"/>
    <property type="molecule type" value="Genomic_DNA"/>
</dbReference>
<dbReference type="InterPro" id="IPR051198">
    <property type="entry name" value="BchE-like"/>
</dbReference>
<dbReference type="CDD" id="cd01335">
    <property type="entry name" value="Radical_SAM"/>
    <property type="match status" value="1"/>
</dbReference>
<evidence type="ECO:0000256" key="2">
    <source>
        <dbReference type="ARBA" id="ARBA00022691"/>
    </source>
</evidence>
<dbReference type="InterPro" id="IPR023404">
    <property type="entry name" value="rSAM_horseshoe"/>
</dbReference>
<keyword evidence="2" id="KW-0949">S-adenosyl-L-methionine</keyword>
<organism evidence="7 8">
    <name type="scientific">Ignisphaera aggregans</name>
    <dbReference type="NCBI Taxonomy" id="334771"/>
    <lineage>
        <taxon>Archaea</taxon>
        <taxon>Thermoproteota</taxon>
        <taxon>Thermoprotei</taxon>
        <taxon>Desulfurococcales</taxon>
        <taxon>Desulfurococcaceae</taxon>
        <taxon>Ignisphaera</taxon>
    </lineage>
</organism>
<evidence type="ECO:0000256" key="3">
    <source>
        <dbReference type="ARBA" id="ARBA00022723"/>
    </source>
</evidence>
<dbReference type="Proteomes" id="UP000605805">
    <property type="component" value="Unassembled WGS sequence"/>
</dbReference>
<evidence type="ECO:0000313" key="8">
    <source>
        <dbReference type="Proteomes" id="UP000605805"/>
    </source>
</evidence>
<evidence type="ECO:0000256" key="1">
    <source>
        <dbReference type="ARBA" id="ARBA00001966"/>
    </source>
</evidence>
<protein>
    <submittedName>
        <fullName evidence="7">Radical SAM protein</fullName>
    </submittedName>
</protein>
<feature type="domain" description="Radical SAM core" evidence="6">
    <location>
        <begin position="212"/>
        <end position="467"/>
    </location>
</feature>
<dbReference type="PROSITE" id="PS51918">
    <property type="entry name" value="RADICAL_SAM"/>
    <property type="match status" value="1"/>
</dbReference>
<evidence type="ECO:0000256" key="4">
    <source>
        <dbReference type="ARBA" id="ARBA00023004"/>
    </source>
</evidence>
<comment type="cofactor">
    <cofactor evidence="1">
        <name>[4Fe-4S] cluster</name>
        <dbReference type="ChEBI" id="CHEBI:49883"/>
    </cofactor>
</comment>
<evidence type="ECO:0000256" key="5">
    <source>
        <dbReference type="ARBA" id="ARBA00023014"/>
    </source>
</evidence>
<keyword evidence="4" id="KW-0408">Iron</keyword>
<dbReference type="InterPro" id="IPR007197">
    <property type="entry name" value="rSAM"/>
</dbReference>
<proteinExistence type="predicted"/>
<dbReference type="AlphaFoldDB" id="A0A832Z0M9"/>
<keyword evidence="5" id="KW-0411">Iron-sulfur</keyword>
<name>A0A832Z0M9_9CREN</name>
<dbReference type="SUPFAM" id="SSF102114">
    <property type="entry name" value="Radical SAM enzymes"/>
    <property type="match status" value="1"/>
</dbReference>
<dbReference type="Gene3D" id="3.40.50.280">
    <property type="entry name" value="Cobalamin-binding domain"/>
    <property type="match status" value="1"/>
</dbReference>
<dbReference type="InterPro" id="IPR006638">
    <property type="entry name" value="Elp3/MiaA/NifB-like_rSAM"/>
</dbReference>
<dbReference type="SFLD" id="SFLDS00029">
    <property type="entry name" value="Radical_SAM"/>
    <property type="match status" value="1"/>
</dbReference>
<dbReference type="GO" id="GO:0046872">
    <property type="term" value="F:metal ion binding"/>
    <property type="evidence" value="ECO:0007669"/>
    <property type="project" value="UniProtKB-KW"/>
</dbReference>
<dbReference type="Gene3D" id="3.80.30.20">
    <property type="entry name" value="tm_1862 like domain"/>
    <property type="match status" value="1"/>
</dbReference>
<dbReference type="GO" id="GO:0051536">
    <property type="term" value="F:iron-sulfur cluster binding"/>
    <property type="evidence" value="ECO:0007669"/>
    <property type="project" value="UniProtKB-KW"/>
</dbReference>
<dbReference type="SFLD" id="SFLDG01082">
    <property type="entry name" value="B12-binding_domain_containing"/>
    <property type="match status" value="1"/>
</dbReference>
<comment type="caution">
    <text evidence="7">The sequence shown here is derived from an EMBL/GenBank/DDBJ whole genome shotgun (WGS) entry which is preliminary data.</text>
</comment>
<dbReference type="InterPro" id="IPR058240">
    <property type="entry name" value="rSAM_sf"/>
</dbReference>
<dbReference type="Pfam" id="PF04055">
    <property type="entry name" value="Radical_SAM"/>
    <property type="match status" value="1"/>
</dbReference>
<dbReference type="GO" id="GO:0003824">
    <property type="term" value="F:catalytic activity"/>
    <property type="evidence" value="ECO:0007669"/>
    <property type="project" value="InterPro"/>
</dbReference>
<evidence type="ECO:0000313" key="7">
    <source>
        <dbReference type="EMBL" id="HIP57602.1"/>
    </source>
</evidence>
<dbReference type="SMART" id="SM00729">
    <property type="entry name" value="Elp3"/>
    <property type="match status" value="1"/>
</dbReference>
<accession>A0A832Z0M9</accession>
<evidence type="ECO:0000259" key="6">
    <source>
        <dbReference type="PROSITE" id="PS51918"/>
    </source>
</evidence>
<dbReference type="PANTHER" id="PTHR43409">
    <property type="entry name" value="ANAEROBIC MAGNESIUM-PROTOPORPHYRIN IX MONOMETHYL ESTER CYCLASE-RELATED"/>
    <property type="match status" value="1"/>
</dbReference>
<sequence length="549" mass="61283">MERIVVVDANARGKGVRYSTLDVIGIGPRIITSLLRAYGVDATLIPYEHAISTPSLIGQYDVLAISFMISDLEAVRKLIAMWKKRNGGPILLGGPGTLHPQIDLLDYDVAIIGEAEIPLITILQRYHGIKQFIESCSESDIDLPLGVKVKKRTTSTSTLAPWAPRTIIDRIKTSIPDICNYPFYWASRVYVEVVRGCSNFYRATFTNSVKCLGCGRCRKAPLSHRIACPVNIPPGCGYCNVPLLHGPPRSRNPDIIVSEVQELISLGITRIVLSAPDFLDYGRDLLVAPEPLTDPREPPPNIDYIEKLLDRVTSIDEVREGIAAISIENVKPCLVNEYVAEVLGRYLKGSVVYIGLESGSNELLHRVGRASTVEDALRAIELLKRHGLRPYVYLMHGLPSETEDDIAKTINLIDSLVKLGVEHIILYRFRPLPRSAFEAFKAPPPAIARKSTYELYIRVKEFNMSRKAELLNKVVRVVIACKHPKRRGYLVAYPLYHGPVVLIRASTTFIGAIADAKIVNVINDRLVEGKILYVRRRVRVRLARNSDLK</sequence>
<reference evidence="7" key="1">
    <citation type="journal article" date="2020" name="ISME J.">
        <title>Gammaproteobacteria mediating utilization of methyl-, sulfur- and petroleum organic compounds in deep ocean hydrothermal plumes.</title>
        <authorList>
            <person name="Zhou Z."/>
            <person name="Liu Y."/>
            <person name="Pan J."/>
            <person name="Cron B.R."/>
            <person name="Toner B.M."/>
            <person name="Anantharaman K."/>
            <person name="Breier J.A."/>
            <person name="Dick G.J."/>
            <person name="Li M."/>
        </authorList>
    </citation>
    <scope>NUCLEOTIDE SEQUENCE</scope>
    <source>
        <strain evidence="7">SZUA-1435</strain>
    </source>
</reference>
<keyword evidence="3" id="KW-0479">Metal-binding</keyword>
<gene>
    <name evidence="7" type="ORF">EYH02_06035</name>
</gene>